<reference evidence="2" key="1">
    <citation type="journal article" date="2021" name="PeerJ">
        <title>Extensive microbial diversity within the chicken gut microbiome revealed by metagenomics and culture.</title>
        <authorList>
            <person name="Gilroy R."/>
            <person name="Ravi A."/>
            <person name="Getino M."/>
            <person name="Pursley I."/>
            <person name="Horton D.L."/>
            <person name="Alikhan N.F."/>
            <person name="Baker D."/>
            <person name="Gharbi K."/>
            <person name="Hall N."/>
            <person name="Watson M."/>
            <person name="Adriaenssens E.M."/>
            <person name="Foster-Nyarko E."/>
            <person name="Jarju S."/>
            <person name="Secka A."/>
            <person name="Antonio M."/>
            <person name="Oren A."/>
            <person name="Chaudhuri R.R."/>
            <person name="La Ragione R."/>
            <person name="Hildebrand F."/>
            <person name="Pallen M.J."/>
        </authorList>
    </citation>
    <scope>NUCLEOTIDE SEQUENCE</scope>
    <source>
        <strain evidence="2">CHK196-7946</strain>
    </source>
</reference>
<feature type="domain" description="DUF218" evidence="1">
    <location>
        <begin position="45"/>
        <end position="189"/>
    </location>
</feature>
<name>A0A9D2QAW4_9FIRM</name>
<dbReference type="GO" id="GO:0005886">
    <property type="term" value="C:plasma membrane"/>
    <property type="evidence" value="ECO:0007669"/>
    <property type="project" value="TreeGrafter"/>
</dbReference>
<dbReference type="AlphaFoldDB" id="A0A9D2QAW4"/>
<dbReference type="InterPro" id="IPR014729">
    <property type="entry name" value="Rossmann-like_a/b/a_fold"/>
</dbReference>
<evidence type="ECO:0000259" key="1">
    <source>
        <dbReference type="Pfam" id="PF02698"/>
    </source>
</evidence>
<organism evidence="2 3">
    <name type="scientific">Candidatus Mediterraneibacter faecavium</name>
    <dbReference type="NCBI Taxonomy" id="2838668"/>
    <lineage>
        <taxon>Bacteria</taxon>
        <taxon>Bacillati</taxon>
        <taxon>Bacillota</taxon>
        <taxon>Clostridia</taxon>
        <taxon>Lachnospirales</taxon>
        <taxon>Lachnospiraceae</taxon>
        <taxon>Mediterraneibacter</taxon>
    </lineage>
</organism>
<dbReference type="Proteomes" id="UP000823902">
    <property type="component" value="Unassembled WGS sequence"/>
</dbReference>
<sequence length="209" mass="23667">MNNNKKRKPVAKILLVIAVLLVIYTGRNIYDIWSFSTVDQRCRADVAIILGAAVYEDELSPVYRERINHGITLYEEGYVDRIIVTGGAPDGSEKSEASVAKKYLLEQGIPAGAVLTEDRSAITQENLENSKVIMDEYGYETAVIVSDPLHMKRAMLLAKDAGITAYSSPTPTTRYVSLRTKIPFLLRETFYYIGYQWYRLFVQENFTYG</sequence>
<dbReference type="CDD" id="cd06259">
    <property type="entry name" value="YdcF-like"/>
    <property type="match status" value="1"/>
</dbReference>
<dbReference type="EMBL" id="DWVY01000031">
    <property type="protein sequence ID" value="HJC74585.1"/>
    <property type="molecule type" value="Genomic_DNA"/>
</dbReference>
<dbReference type="PANTHER" id="PTHR30336">
    <property type="entry name" value="INNER MEMBRANE PROTEIN, PROBABLE PERMEASE"/>
    <property type="match status" value="1"/>
</dbReference>
<accession>A0A9D2QAW4</accession>
<proteinExistence type="predicted"/>
<comment type="caution">
    <text evidence="2">The sequence shown here is derived from an EMBL/GenBank/DDBJ whole genome shotgun (WGS) entry which is preliminary data.</text>
</comment>
<reference evidence="2" key="2">
    <citation type="submission" date="2021-04" db="EMBL/GenBank/DDBJ databases">
        <authorList>
            <person name="Gilroy R."/>
        </authorList>
    </citation>
    <scope>NUCLEOTIDE SEQUENCE</scope>
    <source>
        <strain evidence="2">CHK196-7946</strain>
    </source>
</reference>
<protein>
    <submittedName>
        <fullName evidence="2">YdcF family protein</fullName>
    </submittedName>
</protein>
<dbReference type="Gene3D" id="3.40.50.620">
    <property type="entry name" value="HUPs"/>
    <property type="match status" value="1"/>
</dbReference>
<evidence type="ECO:0000313" key="2">
    <source>
        <dbReference type="EMBL" id="HJC74585.1"/>
    </source>
</evidence>
<evidence type="ECO:0000313" key="3">
    <source>
        <dbReference type="Proteomes" id="UP000823902"/>
    </source>
</evidence>
<dbReference type="PANTHER" id="PTHR30336:SF20">
    <property type="entry name" value="DUF218 DOMAIN-CONTAINING PROTEIN"/>
    <property type="match status" value="1"/>
</dbReference>
<gene>
    <name evidence="2" type="ORF">H9697_06520</name>
</gene>
<dbReference type="InterPro" id="IPR051599">
    <property type="entry name" value="Cell_Envelope_Assoc"/>
</dbReference>
<dbReference type="Pfam" id="PF02698">
    <property type="entry name" value="DUF218"/>
    <property type="match status" value="1"/>
</dbReference>
<dbReference type="InterPro" id="IPR003848">
    <property type="entry name" value="DUF218"/>
</dbReference>